<gene>
    <name evidence="9" type="ORF">GSBLH_T00000736001</name>
</gene>
<feature type="domain" description="Myb-like" evidence="6">
    <location>
        <begin position="234"/>
        <end position="286"/>
    </location>
</feature>
<dbReference type="InterPro" id="IPR009057">
    <property type="entry name" value="Homeodomain-like_sf"/>
</dbReference>
<organism evidence="9">
    <name type="scientific">Blastocystis hominis</name>
    <dbReference type="NCBI Taxonomy" id="12968"/>
    <lineage>
        <taxon>Eukaryota</taxon>
        <taxon>Sar</taxon>
        <taxon>Stramenopiles</taxon>
        <taxon>Bigyra</taxon>
        <taxon>Opalozoa</taxon>
        <taxon>Opalinata</taxon>
        <taxon>Blastocystidae</taxon>
        <taxon>Blastocystis</taxon>
    </lineage>
</organism>
<dbReference type="RefSeq" id="XP_012894439.1">
    <property type="nucleotide sequence ID" value="XM_013038985.1"/>
</dbReference>
<dbReference type="EMBL" id="FN668639">
    <property type="protein sequence ID" value="CBK20391.2"/>
    <property type="molecule type" value="Genomic_DNA"/>
</dbReference>
<evidence type="ECO:0000256" key="1">
    <source>
        <dbReference type="ARBA" id="ARBA00023015"/>
    </source>
</evidence>
<keyword evidence="4" id="KW-0539">Nucleus</keyword>
<dbReference type="GeneID" id="24918030"/>
<dbReference type="GO" id="GO:0042795">
    <property type="term" value="P:snRNA transcription by RNA polymerase II"/>
    <property type="evidence" value="ECO:0007669"/>
    <property type="project" value="TreeGrafter"/>
</dbReference>
<keyword evidence="10" id="KW-1185">Reference proteome</keyword>
<dbReference type="CDD" id="cd00167">
    <property type="entry name" value="SANT"/>
    <property type="match status" value="3"/>
</dbReference>
<feature type="domain" description="HTH myb-type" evidence="8">
    <location>
        <begin position="419"/>
        <end position="446"/>
    </location>
</feature>
<accession>D8LXT6</accession>
<dbReference type="InterPro" id="IPR017930">
    <property type="entry name" value="Myb_dom"/>
</dbReference>
<dbReference type="GO" id="GO:0019185">
    <property type="term" value="C:snRNA-activating protein complex"/>
    <property type="evidence" value="ECO:0007669"/>
    <property type="project" value="TreeGrafter"/>
</dbReference>
<dbReference type="GO" id="GO:0000978">
    <property type="term" value="F:RNA polymerase II cis-regulatory region sequence-specific DNA binding"/>
    <property type="evidence" value="ECO:0007669"/>
    <property type="project" value="TreeGrafter"/>
</dbReference>
<dbReference type="SMART" id="SM00717">
    <property type="entry name" value="SANT"/>
    <property type="match status" value="5"/>
</dbReference>
<evidence type="ECO:0000256" key="5">
    <source>
        <dbReference type="SAM" id="Coils"/>
    </source>
</evidence>
<dbReference type="PROSITE" id="PS51293">
    <property type="entry name" value="SANT"/>
    <property type="match status" value="1"/>
</dbReference>
<dbReference type="GO" id="GO:0001006">
    <property type="term" value="F:RNA polymerase III type 3 promoter sequence-specific DNA binding"/>
    <property type="evidence" value="ECO:0007669"/>
    <property type="project" value="TreeGrafter"/>
</dbReference>
<feature type="domain" description="HTH myb-type" evidence="8">
    <location>
        <begin position="234"/>
        <end position="290"/>
    </location>
</feature>
<feature type="domain" description="SANT" evidence="7">
    <location>
        <begin position="290"/>
        <end position="343"/>
    </location>
</feature>
<evidence type="ECO:0000313" key="10">
    <source>
        <dbReference type="Proteomes" id="UP000008312"/>
    </source>
</evidence>
<evidence type="ECO:0000259" key="7">
    <source>
        <dbReference type="PROSITE" id="PS51293"/>
    </source>
</evidence>
<evidence type="ECO:0000256" key="2">
    <source>
        <dbReference type="ARBA" id="ARBA00023125"/>
    </source>
</evidence>
<dbReference type="PROSITE" id="PS51294">
    <property type="entry name" value="HTH_MYB"/>
    <property type="match status" value="4"/>
</dbReference>
<dbReference type="PANTHER" id="PTHR46621">
    <property type="entry name" value="SNRNA-ACTIVATING PROTEIN COMPLEX SUBUNIT 4"/>
    <property type="match status" value="1"/>
</dbReference>
<evidence type="ECO:0000313" key="9">
    <source>
        <dbReference type="EMBL" id="CBK20391.2"/>
    </source>
</evidence>
<protein>
    <submittedName>
        <fullName evidence="9">Uncharacterized protein</fullName>
    </submittedName>
</protein>
<proteinExistence type="predicted"/>
<feature type="domain" description="HTH myb-type" evidence="8">
    <location>
        <begin position="293"/>
        <end position="342"/>
    </location>
</feature>
<dbReference type="GO" id="GO:0042796">
    <property type="term" value="P:snRNA transcription by RNA polymerase III"/>
    <property type="evidence" value="ECO:0007669"/>
    <property type="project" value="TreeGrafter"/>
</dbReference>
<keyword evidence="3" id="KW-0804">Transcription</keyword>
<dbReference type="PROSITE" id="PS50090">
    <property type="entry name" value="MYB_LIKE"/>
    <property type="match status" value="4"/>
</dbReference>
<dbReference type="AlphaFoldDB" id="D8LXT6"/>
<keyword evidence="2" id="KW-0238">DNA-binding</keyword>
<feature type="domain" description="Myb-like" evidence="6">
    <location>
        <begin position="339"/>
        <end position="390"/>
    </location>
</feature>
<dbReference type="InterPro" id="IPR017884">
    <property type="entry name" value="SANT_dom"/>
</dbReference>
<dbReference type="PANTHER" id="PTHR46621:SF1">
    <property type="entry name" value="SNRNA-ACTIVATING PROTEIN COMPLEX SUBUNIT 4"/>
    <property type="match status" value="1"/>
</dbReference>
<keyword evidence="5" id="KW-0175">Coiled coil</keyword>
<reference evidence="9" key="1">
    <citation type="submission" date="2010-02" db="EMBL/GenBank/DDBJ databases">
        <title>Sequencing and annotation of the Blastocystis hominis genome.</title>
        <authorList>
            <person name="Wincker P."/>
        </authorList>
    </citation>
    <scope>NUCLEOTIDE SEQUENCE</scope>
    <source>
        <strain evidence="9">Singapore isolate B</strain>
    </source>
</reference>
<name>D8LXT6_BLAHO</name>
<dbReference type="OrthoDB" id="2143914at2759"/>
<feature type="domain" description="Myb-like" evidence="6">
    <location>
        <begin position="294"/>
        <end position="338"/>
    </location>
</feature>
<feature type="domain" description="Myb-like" evidence="6">
    <location>
        <begin position="391"/>
        <end position="442"/>
    </location>
</feature>
<dbReference type="Proteomes" id="UP000008312">
    <property type="component" value="Unassembled WGS sequence"/>
</dbReference>
<dbReference type="InParanoid" id="D8LXT6"/>
<dbReference type="InterPro" id="IPR001005">
    <property type="entry name" value="SANT/Myb"/>
</dbReference>
<dbReference type="Pfam" id="PF13921">
    <property type="entry name" value="Myb_DNA-bind_6"/>
    <property type="match status" value="1"/>
</dbReference>
<feature type="domain" description="HTH myb-type" evidence="8">
    <location>
        <begin position="343"/>
        <end position="394"/>
    </location>
</feature>
<evidence type="ECO:0000256" key="4">
    <source>
        <dbReference type="ARBA" id="ARBA00023242"/>
    </source>
</evidence>
<keyword evidence="1" id="KW-0805">Transcription regulation</keyword>
<dbReference type="InterPro" id="IPR051575">
    <property type="entry name" value="Myb-like_DNA-bd"/>
</dbReference>
<dbReference type="Gene3D" id="1.10.10.60">
    <property type="entry name" value="Homeodomain-like"/>
    <property type="match status" value="4"/>
</dbReference>
<dbReference type="SUPFAM" id="SSF46689">
    <property type="entry name" value="Homeodomain-like"/>
    <property type="match status" value="3"/>
</dbReference>
<evidence type="ECO:0000259" key="6">
    <source>
        <dbReference type="PROSITE" id="PS50090"/>
    </source>
</evidence>
<evidence type="ECO:0000256" key="3">
    <source>
        <dbReference type="ARBA" id="ARBA00023163"/>
    </source>
</evidence>
<dbReference type="Pfam" id="PF00249">
    <property type="entry name" value="Myb_DNA-binding"/>
    <property type="match status" value="2"/>
</dbReference>
<feature type="coiled-coil region" evidence="5">
    <location>
        <begin position="41"/>
        <end position="68"/>
    </location>
</feature>
<evidence type="ECO:0000259" key="8">
    <source>
        <dbReference type="PROSITE" id="PS51294"/>
    </source>
</evidence>
<sequence>MDNFSFLNFFGEADNPGYLDPSLGLSTLHQVDTHQVAEMYHFEVEEEKKRKEEKRKELMEQIAKKEHLLSLNRAIQMHLQQQIDLVTSFLTQESESESEELTSDYLLSFPSTSPSCFFSRKRKNYPRFVSSEGKVLSVASIKPLSIKRWTLKSDQKLTSFVSSQCTELIKNLSVPEELLPHCHRYNASTSKAEKDQLLHDMIPVLIGTFSWESISIAVGHTCNDCFVHWLNCCDPLINTDPWSLEEDSQLYSIVKEKGGRDWREIASELNTRRTPYQCFERFVRVLEIENYNQKWTAEEDNAVLEGVKQYGTKNWKKVAQLVQTKQWVQCRSRYFQSLRFQGKKGRWSSLENNRLLLYLLFYGLDDWTKIANHMVSRNVMQCRDRWKNILHPDVVSAPWTSKENALLRKLTRDKSRLVWKEICKSFPGRTADACKSHYKTRIAPTTF</sequence>